<gene>
    <name evidence="1" type="ORF">DPMN_018976</name>
</gene>
<sequence length="106" mass="11620">MTIATLDYDSATSYTITVTCTDAINPVTSSRTINLADDKPVFSGLLATLSPARNDGFQTATLLCTFSVTDANDQIIITCLIQRRWTASSTWFPARRRHFRSGSKPA</sequence>
<reference evidence="1" key="1">
    <citation type="journal article" date="2019" name="bioRxiv">
        <title>The Genome of the Zebra Mussel, Dreissena polymorpha: A Resource for Invasive Species Research.</title>
        <authorList>
            <person name="McCartney M.A."/>
            <person name="Auch B."/>
            <person name="Kono T."/>
            <person name="Mallez S."/>
            <person name="Zhang Y."/>
            <person name="Obille A."/>
            <person name="Becker A."/>
            <person name="Abrahante J.E."/>
            <person name="Garbe J."/>
            <person name="Badalamenti J.P."/>
            <person name="Herman A."/>
            <person name="Mangelson H."/>
            <person name="Liachko I."/>
            <person name="Sullivan S."/>
            <person name="Sone E.D."/>
            <person name="Koren S."/>
            <person name="Silverstein K.A.T."/>
            <person name="Beckman K.B."/>
            <person name="Gohl D.M."/>
        </authorList>
    </citation>
    <scope>NUCLEOTIDE SEQUENCE</scope>
    <source>
        <strain evidence="1">Duluth1</strain>
        <tissue evidence="1">Whole animal</tissue>
    </source>
</reference>
<organism evidence="1 2">
    <name type="scientific">Dreissena polymorpha</name>
    <name type="common">Zebra mussel</name>
    <name type="synonym">Mytilus polymorpha</name>
    <dbReference type="NCBI Taxonomy" id="45954"/>
    <lineage>
        <taxon>Eukaryota</taxon>
        <taxon>Metazoa</taxon>
        <taxon>Spiralia</taxon>
        <taxon>Lophotrochozoa</taxon>
        <taxon>Mollusca</taxon>
        <taxon>Bivalvia</taxon>
        <taxon>Autobranchia</taxon>
        <taxon>Heteroconchia</taxon>
        <taxon>Euheterodonta</taxon>
        <taxon>Imparidentia</taxon>
        <taxon>Neoheterodontei</taxon>
        <taxon>Myida</taxon>
        <taxon>Dreissenoidea</taxon>
        <taxon>Dreissenidae</taxon>
        <taxon>Dreissena</taxon>
    </lineage>
</organism>
<accession>A0A9D4NE65</accession>
<name>A0A9D4NE65_DREPO</name>
<reference evidence="1" key="2">
    <citation type="submission" date="2020-11" db="EMBL/GenBank/DDBJ databases">
        <authorList>
            <person name="McCartney M.A."/>
            <person name="Auch B."/>
            <person name="Kono T."/>
            <person name="Mallez S."/>
            <person name="Becker A."/>
            <person name="Gohl D.M."/>
            <person name="Silverstein K.A.T."/>
            <person name="Koren S."/>
            <person name="Bechman K.B."/>
            <person name="Herman A."/>
            <person name="Abrahante J.E."/>
            <person name="Garbe J."/>
        </authorList>
    </citation>
    <scope>NUCLEOTIDE SEQUENCE</scope>
    <source>
        <strain evidence="1">Duluth1</strain>
        <tissue evidence="1">Whole animal</tissue>
    </source>
</reference>
<dbReference type="EMBL" id="JAIWYP010000001">
    <property type="protein sequence ID" value="KAH3894817.1"/>
    <property type="molecule type" value="Genomic_DNA"/>
</dbReference>
<protein>
    <submittedName>
        <fullName evidence="1">Uncharacterized protein</fullName>
    </submittedName>
</protein>
<dbReference type="Proteomes" id="UP000828390">
    <property type="component" value="Unassembled WGS sequence"/>
</dbReference>
<keyword evidence="2" id="KW-1185">Reference proteome</keyword>
<dbReference type="AlphaFoldDB" id="A0A9D4NE65"/>
<proteinExistence type="predicted"/>
<evidence type="ECO:0000313" key="2">
    <source>
        <dbReference type="Proteomes" id="UP000828390"/>
    </source>
</evidence>
<evidence type="ECO:0000313" key="1">
    <source>
        <dbReference type="EMBL" id="KAH3894817.1"/>
    </source>
</evidence>
<comment type="caution">
    <text evidence="1">The sequence shown here is derived from an EMBL/GenBank/DDBJ whole genome shotgun (WGS) entry which is preliminary data.</text>
</comment>